<dbReference type="EMBL" id="RCMI01000589">
    <property type="protein sequence ID" value="KAG2904532.1"/>
    <property type="molecule type" value="Genomic_DNA"/>
</dbReference>
<comment type="caution">
    <text evidence="7">The sequence shown here is derived from an EMBL/GenBank/DDBJ whole genome shotgun (WGS) entry which is preliminary data.</text>
</comment>
<evidence type="ECO:0000313" key="6">
    <source>
        <dbReference type="EMBL" id="KAG3212738.1"/>
    </source>
</evidence>
<dbReference type="OrthoDB" id="10390683at2759"/>
<name>A0A329RJT0_9STRA</name>
<dbReference type="EMBL" id="RCMV01000803">
    <property type="protein sequence ID" value="KAG3212738.1"/>
    <property type="molecule type" value="Genomic_DNA"/>
</dbReference>
<gene>
    <name evidence="7" type="ORF">PC110_g18684</name>
    <name evidence="2" type="ORF">PC113_g15767</name>
    <name evidence="3" type="ORF">PC115_g14953</name>
    <name evidence="4" type="ORF">PC117_g15212</name>
    <name evidence="5" type="ORF">PC118_g17003</name>
    <name evidence="6" type="ORF">PC129_g16310</name>
</gene>
<protein>
    <submittedName>
        <fullName evidence="7">Uncharacterized protein</fullName>
    </submittedName>
</protein>
<dbReference type="Proteomes" id="UP000697107">
    <property type="component" value="Unassembled WGS sequence"/>
</dbReference>
<evidence type="ECO:0000313" key="8">
    <source>
        <dbReference type="Proteomes" id="UP000251314"/>
    </source>
</evidence>
<dbReference type="EMBL" id="RCML01000740">
    <property type="protein sequence ID" value="KAG2970222.1"/>
    <property type="molecule type" value="Genomic_DNA"/>
</dbReference>
<evidence type="ECO:0000313" key="3">
    <source>
        <dbReference type="EMBL" id="KAG2904532.1"/>
    </source>
</evidence>
<dbReference type="EMBL" id="RCMG01000597">
    <property type="protein sequence ID" value="KAG2851593.1"/>
    <property type="molecule type" value="Genomic_DNA"/>
</dbReference>
<proteinExistence type="predicted"/>
<accession>A0A329RJT0</accession>
<evidence type="ECO:0000313" key="7">
    <source>
        <dbReference type="EMBL" id="RAW24897.1"/>
    </source>
</evidence>
<evidence type="ECO:0000313" key="4">
    <source>
        <dbReference type="EMBL" id="KAG2925197.1"/>
    </source>
</evidence>
<dbReference type="Proteomes" id="UP000736787">
    <property type="component" value="Unassembled WGS sequence"/>
</dbReference>
<evidence type="ECO:0000313" key="2">
    <source>
        <dbReference type="EMBL" id="KAG2851593.1"/>
    </source>
</evidence>
<dbReference type="EMBL" id="RCMK01000499">
    <property type="protein sequence ID" value="KAG2925197.1"/>
    <property type="molecule type" value="Genomic_DNA"/>
</dbReference>
<sequence>MQQALGEHSSMTGSAPKSAKGTPTVASAASAAVVTACDLDMVSTGGSFSHELSDTSTTVDRTITMATPVPATEREQVVAGERVVSSLQSSAVLLDAIDAVLGPATDFKFGCG</sequence>
<evidence type="ECO:0000313" key="5">
    <source>
        <dbReference type="EMBL" id="KAG2970222.1"/>
    </source>
</evidence>
<dbReference type="Proteomes" id="UP000774804">
    <property type="component" value="Unassembled WGS sequence"/>
</dbReference>
<dbReference type="VEuPathDB" id="FungiDB:PC110_g18684"/>
<dbReference type="EMBL" id="MJFZ01000820">
    <property type="protein sequence ID" value="RAW24897.1"/>
    <property type="molecule type" value="Genomic_DNA"/>
</dbReference>
<evidence type="ECO:0000256" key="1">
    <source>
        <dbReference type="SAM" id="MobiDB-lite"/>
    </source>
</evidence>
<keyword evidence="8" id="KW-1185">Reference proteome</keyword>
<feature type="region of interest" description="Disordered" evidence="1">
    <location>
        <begin position="1"/>
        <end position="24"/>
    </location>
</feature>
<reference evidence="2" key="2">
    <citation type="submission" date="2018-10" db="EMBL/GenBank/DDBJ databases">
        <title>Effector identification in a new, highly contiguous assembly of the strawberry crown rot pathogen Phytophthora cactorum.</title>
        <authorList>
            <person name="Armitage A.D."/>
            <person name="Nellist C.F."/>
            <person name="Bates H."/>
            <person name="Vickerstaff R.J."/>
            <person name="Harrison R.J."/>
        </authorList>
    </citation>
    <scope>NUCLEOTIDE SEQUENCE</scope>
    <source>
        <strain evidence="2">15-7</strain>
        <strain evidence="3">4032</strain>
        <strain evidence="4">4040</strain>
        <strain evidence="5">P415</strain>
        <strain evidence="6">P421</strain>
    </source>
</reference>
<dbReference type="Proteomes" id="UP000760860">
    <property type="component" value="Unassembled WGS sequence"/>
</dbReference>
<dbReference type="AlphaFoldDB" id="A0A329RJT0"/>
<organism evidence="7 8">
    <name type="scientific">Phytophthora cactorum</name>
    <dbReference type="NCBI Taxonomy" id="29920"/>
    <lineage>
        <taxon>Eukaryota</taxon>
        <taxon>Sar</taxon>
        <taxon>Stramenopiles</taxon>
        <taxon>Oomycota</taxon>
        <taxon>Peronosporomycetes</taxon>
        <taxon>Peronosporales</taxon>
        <taxon>Peronosporaceae</taxon>
        <taxon>Phytophthora</taxon>
    </lineage>
</organism>
<feature type="compositionally biased region" description="Polar residues" evidence="1">
    <location>
        <begin position="1"/>
        <end position="15"/>
    </location>
</feature>
<dbReference type="Proteomes" id="UP000735874">
    <property type="component" value="Unassembled WGS sequence"/>
</dbReference>
<reference evidence="7 8" key="1">
    <citation type="submission" date="2018-01" db="EMBL/GenBank/DDBJ databases">
        <title>Draft genome of the strawberry crown rot pathogen Phytophthora cactorum.</title>
        <authorList>
            <person name="Armitage A.D."/>
            <person name="Lysoe E."/>
            <person name="Nellist C.F."/>
            <person name="Harrison R.J."/>
            <person name="Brurberg M.B."/>
        </authorList>
    </citation>
    <scope>NUCLEOTIDE SEQUENCE [LARGE SCALE GENOMIC DNA]</scope>
    <source>
        <strain evidence="7 8">10300</strain>
    </source>
</reference>
<dbReference type="Proteomes" id="UP000251314">
    <property type="component" value="Unassembled WGS sequence"/>
</dbReference>